<dbReference type="STRING" id="48467.SAMN02745166_01947"/>
<sequence>MKTSALRADEPTRREFVLNIAKTCLGVSVMQPLLRGQAHAVAFEGSSKARQVPTARNVIYLYMSGGMTHLDTFGVSPGADTMGDTQCIATSADDIQLGSGLPTVAKYMHHGVVINSLSSTQGAHEQGNYYQHTGYTLRGATRHPTMGAWLQKFQGKGNPDLPGTVVISNDSKHPGGGFFEASFQPLLLNNPSTGLQHSKRLAALSEGDLDYRLNLSAKLNSSFEHTYSHNAVKAYSDVYKDAVRVMKSADLEAFDLSREPEALQSEYGTSTFGQGCLLARRLIEHGVRFIEVTSGGWDMHNDIYARLPEKISELDKALGALLADLDHRGLLQETLVVVTSEFGRTPKINQNSGRDHYPKAFSSALWGGGIKGGQIYGKTDRGIEVTENKVSPPDLNATIGYALGLPLDQVLYSPTKRPFTIADKGQPITSLFG</sequence>
<gene>
    <name evidence="1" type="ORF">SAMN02745166_01947</name>
</gene>
<dbReference type="OrthoDB" id="127333at2"/>
<dbReference type="Gene3D" id="3.40.720.10">
    <property type="entry name" value="Alkaline Phosphatase, subunit A"/>
    <property type="match status" value="1"/>
</dbReference>
<protein>
    <recommendedName>
        <fullName evidence="3">DUF1501 domain-containing protein</fullName>
    </recommendedName>
</protein>
<dbReference type="AlphaFoldDB" id="A0A1T4XT80"/>
<evidence type="ECO:0000313" key="1">
    <source>
        <dbReference type="EMBL" id="SKA92752.1"/>
    </source>
</evidence>
<proteinExistence type="predicted"/>
<dbReference type="PANTHER" id="PTHR43737:SF1">
    <property type="entry name" value="DUF1501 DOMAIN-CONTAINING PROTEIN"/>
    <property type="match status" value="1"/>
</dbReference>
<dbReference type="RefSeq" id="WP_078813126.1">
    <property type="nucleotide sequence ID" value="NZ_FUYE01000005.1"/>
</dbReference>
<evidence type="ECO:0008006" key="3">
    <source>
        <dbReference type="Google" id="ProtNLM"/>
    </source>
</evidence>
<reference evidence="2" key="1">
    <citation type="submission" date="2017-02" db="EMBL/GenBank/DDBJ databases">
        <authorList>
            <person name="Varghese N."/>
            <person name="Submissions S."/>
        </authorList>
    </citation>
    <scope>NUCLEOTIDE SEQUENCE [LARGE SCALE GENOMIC DNA]</scope>
    <source>
        <strain evidence="2">ATCC 700200</strain>
    </source>
</reference>
<dbReference type="InterPro" id="IPR017850">
    <property type="entry name" value="Alkaline_phosphatase_core_sf"/>
</dbReference>
<dbReference type="InterPro" id="IPR010869">
    <property type="entry name" value="DUF1501"/>
</dbReference>
<accession>A0A1T4XT80</accession>
<dbReference type="Proteomes" id="UP000190774">
    <property type="component" value="Unassembled WGS sequence"/>
</dbReference>
<evidence type="ECO:0000313" key="2">
    <source>
        <dbReference type="Proteomes" id="UP000190774"/>
    </source>
</evidence>
<organism evidence="1 2">
    <name type="scientific">Prosthecobacter debontii</name>
    <dbReference type="NCBI Taxonomy" id="48467"/>
    <lineage>
        <taxon>Bacteria</taxon>
        <taxon>Pseudomonadati</taxon>
        <taxon>Verrucomicrobiota</taxon>
        <taxon>Verrucomicrobiia</taxon>
        <taxon>Verrucomicrobiales</taxon>
        <taxon>Verrucomicrobiaceae</taxon>
        <taxon>Prosthecobacter</taxon>
    </lineage>
</organism>
<name>A0A1T4XT80_9BACT</name>
<dbReference type="SUPFAM" id="SSF53649">
    <property type="entry name" value="Alkaline phosphatase-like"/>
    <property type="match status" value="1"/>
</dbReference>
<dbReference type="Pfam" id="PF07394">
    <property type="entry name" value="DUF1501"/>
    <property type="match status" value="1"/>
</dbReference>
<dbReference type="EMBL" id="FUYE01000005">
    <property type="protein sequence ID" value="SKA92752.1"/>
    <property type="molecule type" value="Genomic_DNA"/>
</dbReference>
<keyword evidence="2" id="KW-1185">Reference proteome</keyword>
<dbReference type="PANTHER" id="PTHR43737">
    <property type="entry name" value="BLL7424 PROTEIN"/>
    <property type="match status" value="1"/>
</dbReference>